<dbReference type="Pfam" id="PF00583">
    <property type="entry name" value="Acetyltransf_1"/>
    <property type="match status" value="1"/>
</dbReference>
<dbReference type="Gene3D" id="3.40.630.30">
    <property type="match status" value="1"/>
</dbReference>
<dbReference type="SUPFAM" id="SSF55729">
    <property type="entry name" value="Acyl-CoA N-acyltransferases (Nat)"/>
    <property type="match status" value="1"/>
</dbReference>
<evidence type="ECO:0000259" key="1">
    <source>
        <dbReference type="PROSITE" id="PS51186"/>
    </source>
</evidence>
<dbReference type="EMBL" id="JACSQO010000004">
    <property type="protein sequence ID" value="MBD7944415.1"/>
    <property type="molecule type" value="Genomic_DNA"/>
</dbReference>
<organism evidence="2 3">
    <name type="scientific">Psychrobacillus faecigallinarum</name>
    <dbReference type="NCBI Taxonomy" id="2762235"/>
    <lineage>
        <taxon>Bacteria</taxon>
        <taxon>Bacillati</taxon>
        <taxon>Bacillota</taxon>
        <taxon>Bacilli</taxon>
        <taxon>Bacillales</taxon>
        <taxon>Bacillaceae</taxon>
        <taxon>Psychrobacillus</taxon>
    </lineage>
</organism>
<keyword evidence="3" id="KW-1185">Reference proteome</keyword>
<gene>
    <name evidence="2" type="ORF">H9650_09840</name>
</gene>
<sequence length="138" mass="16140">MNKVEEDTIDPYIFSLLEHATSSDKVLREYNLYQQIKTRKLYGWKRNNDYVACIGIEMTLSNEAEIKHIAVSPNLREQRIGSKMLDYVVKELGISRLTAETDQDAVGFYRNYGFIVSSIGEKYPGVERFWCEWEKKSK</sequence>
<protein>
    <submittedName>
        <fullName evidence="2">GNAT family N-acetyltransferase</fullName>
    </submittedName>
</protein>
<comment type="caution">
    <text evidence="2">The sequence shown here is derived from an EMBL/GenBank/DDBJ whole genome shotgun (WGS) entry which is preliminary data.</text>
</comment>
<evidence type="ECO:0000313" key="3">
    <source>
        <dbReference type="Proteomes" id="UP000640786"/>
    </source>
</evidence>
<dbReference type="InterPro" id="IPR000182">
    <property type="entry name" value="GNAT_dom"/>
</dbReference>
<dbReference type="InterPro" id="IPR016181">
    <property type="entry name" value="Acyl_CoA_acyltransferase"/>
</dbReference>
<evidence type="ECO:0000313" key="2">
    <source>
        <dbReference type="EMBL" id="MBD7944415.1"/>
    </source>
</evidence>
<dbReference type="PROSITE" id="PS51186">
    <property type="entry name" value="GNAT"/>
    <property type="match status" value="1"/>
</dbReference>
<reference evidence="2 3" key="1">
    <citation type="submission" date="2020-08" db="EMBL/GenBank/DDBJ databases">
        <title>A Genomic Blueprint of the Chicken Gut Microbiome.</title>
        <authorList>
            <person name="Gilroy R."/>
            <person name="Ravi A."/>
            <person name="Getino M."/>
            <person name="Pursley I."/>
            <person name="Horton D.L."/>
            <person name="Alikhan N.-F."/>
            <person name="Baker D."/>
            <person name="Gharbi K."/>
            <person name="Hall N."/>
            <person name="Watson M."/>
            <person name="Adriaenssens E.M."/>
            <person name="Foster-Nyarko E."/>
            <person name="Jarju S."/>
            <person name="Secka A."/>
            <person name="Antonio M."/>
            <person name="Oren A."/>
            <person name="Chaudhuri R."/>
            <person name="La Ragione R.M."/>
            <person name="Hildebrand F."/>
            <person name="Pallen M.J."/>
        </authorList>
    </citation>
    <scope>NUCLEOTIDE SEQUENCE [LARGE SCALE GENOMIC DNA]</scope>
    <source>
        <strain evidence="2 3">Sa2BUA9</strain>
    </source>
</reference>
<feature type="domain" description="N-acetyltransferase" evidence="1">
    <location>
        <begin position="1"/>
        <end position="132"/>
    </location>
</feature>
<proteinExistence type="predicted"/>
<dbReference type="CDD" id="cd04301">
    <property type="entry name" value="NAT_SF"/>
    <property type="match status" value="1"/>
</dbReference>
<dbReference type="RefSeq" id="WP_151109907.1">
    <property type="nucleotide sequence ID" value="NZ_JACSQO010000004.1"/>
</dbReference>
<dbReference type="Proteomes" id="UP000640786">
    <property type="component" value="Unassembled WGS sequence"/>
</dbReference>
<name>A0ABR8R9D7_9BACI</name>
<accession>A0ABR8R9D7</accession>